<gene>
    <name evidence="4" type="ORF">RM425_04970</name>
</gene>
<dbReference type="EMBL" id="JAVREI010000002">
    <property type="protein sequence ID" value="MDT0275246.1"/>
    <property type="molecule type" value="Genomic_DNA"/>
</dbReference>
<keyword evidence="2" id="KW-0012">Acyltransferase</keyword>
<keyword evidence="1" id="KW-0808">Transferase</keyword>
<organism evidence="4 5">
    <name type="scientific">Blastococcus goldschmidtiae</name>
    <dbReference type="NCBI Taxonomy" id="3075546"/>
    <lineage>
        <taxon>Bacteria</taxon>
        <taxon>Bacillati</taxon>
        <taxon>Actinomycetota</taxon>
        <taxon>Actinomycetes</taxon>
        <taxon>Geodermatophilales</taxon>
        <taxon>Geodermatophilaceae</taxon>
        <taxon>Blastococcus</taxon>
    </lineage>
</organism>
<evidence type="ECO:0000256" key="2">
    <source>
        <dbReference type="ARBA" id="ARBA00023315"/>
    </source>
</evidence>
<evidence type="ECO:0000313" key="5">
    <source>
        <dbReference type="Proteomes" id="UP001183222"/>
    </source>
</evidence>
<dbReference type="PROSITE" id="PS51186">
    <property type="entry name" value="GNAT"/>
    <property type="match status" value="1"/>
</dbReference>
<feature type="domain" description="N-acetyltransferase" evidence="3">
    <location>
        <begin position="3"/>
        <end position="163"/>
    </location>
</feature>
<dbReference type="PANTHER" id="PTHR43877">
    <property type="entry name" value="AMINOALKYLPHOSPHONATE N-ACETYLTRANSFERASE-RELATED-RELATED"/>
    <property type="match status" value="1"/>
</dbReference>
<sequence>MIPSVRSWAPADLEQIGWVHSRSRQEAYAGLVPADALARVTPERQVIVWKARLADLPERHAGLVVEHSGIVVGFALAQLDPRAGAELNAIHVLPEQRGTGAGQALMDVLIEAFRQWGVAEARLHVIEGNERAQAFYRRNGWRLWGSAGSREVGGALVPILEYRRVVA</sequence>
<dbReference type="InterPro" id="IPR000182">
    <property type="entry name" value="GNAT_dom"/>
</dbReference>
<dbReference type="Gene3D" id="3.40.630.30">
    <property type="match status" value="1"/>
</dbReference>
<dbReference type="Proteomes" id="UP001183222">
    <property type="component" value="Unassembled WGS sequence"/>
</dbReference>
<evidence type="ECO:0000259" key="3">
    <source>
        <dbReference type="PROSITE" id="PS51186"/>
    </source>
</evidence>
<evidence type="ECO:0000256" key="1">
    <source>
        <dbReference type="ARBA" id="ARBA00022679"/>
    </source>
</evidence>
<reference evidence="5" key="1">
    <citation type="submission" date="2023-07" db="EMBL/GenBank/DDBJ databases">
        <title>30 novel species of actinomycetes from the DSMZ collection.</title>
        <authorList>
            <person name="Nouioui I."/>
        </authorList>
    </citation>
    <scope>NUCLEOTIDE SEQUENCE [LARGE SCALE GENOMIC DNA]</scope>
    <source>
        <strain evidence="5">DSM 46792</strain>
    </source>
</reference>
<dbReference type="InterPro" id="IPR050832">
    <property type="entry name" value="Bact_Acetyltransf"/>
</dbReference>
<accession>A0ABU2K4Y8</accession>
<dbReference type="CDD" id="cd04301">
    <property type="entry name" value="NAT_SF"/>
    <property type="match status" value="1"/>
</dbReference>
<dbReference type="Pfam" id="PF00583">
    <property type="entry name" value="Acetyltransf_1"/>
    <property type="match status" value="1"/>
</dbReference>
<keyword evidence="5" id="KW-1185">Reference proteome</keyword>
<protein>
    <submittedName>
        <fullName evidence="4">GNAT family N-acetyltransferase</fullName>
    </submittedName>
</protein>
<dbReference type="SUPFAM" id="SSF55729">
    <property type="entry name" value="Acyl-CoA N-acyltransferases (Nat)"/>
    <property type="match status" value="1"/>
</dbReference>
<proteinExistence type="predicted"/>
<evidence type="ECO:0000313" key="4">
    <source>
        <dbReference type="EMBL" id="MDT0275246.1"/>
    </source>
</evidence>
<name>A0ABU2K4Y8_9ACTN</name>
<dbReference type="InterPro" id="IPR016181">
    <property type="entry name" value="Acyl_CoA_acyltransferase"/>
</dbReference>
<comment type="caution">
    <text evidence="4">The sequence shown here is derived from an EMBL/GenBank/DDBJ whole genome shotgun (WGS) entry which is preliminary data.</text>
</comment>
<dbReference type="RefSeq" id="WP_311344438.1">
    <property type="nucleotide sequence ID" value="NZ_JAVREI010000002.1"/>
</dbReference>